<protein>
    <submittedName>
        <fullName evidence="3">Relaxase/mobilization nuclease domain-containing protein</fullName>
    </submittedName>
</protein>
<name>A0AA42H2M0_STUST</name>
<evidence type="ECO:0000313" key="3">
    <source>
        <dbReference type="EMBL" id="MDH0145131.1"/>
    </source>
</evidence>
<accession>A0AA42H2M0</accession>
<sequence>MIGKIFPKSAGSFKNRIRYIFGCSKHDHAISKILTIDSNCISTDPLPSLLAGNEKAIMEMVEEFDQVEKLRNLSIDSDKKIKPVFHAMLSLRPGESLTPEQWQEVVRIYVKDLGFGDTTKYVAVMHQDTDHQHVHIVANRIKLEEGFKMVSDSNERTKNIDVVSDIEDKFGLKKAPKPTETWGTAITHAEMEASIKDNTIPFKHKMIAKVAGAVERTQESGGDMFMFVRLLRRQGVYIHLTKDADGQPKGIAYEHEGKIISGRQLKRSRLTWQKLITQEGIDYEPETLPALEIEIARRDEDDQVITTIRTRYYVFVARRRKFPVKFKAQDDEAAAEMVMAILSILLGLFGINFAAMPSQPGRWHQEFIPGKPFHPEIPSPHP</sequence>
<reference evidence="3" key="1">
    <citation type="submission" date="2022-09" db="EMBL/GenBank/DDBJ databases">
        <title>Intensive care unit water sources are persistently colonized with multi-drug resistant bacteria and are the site of extensive horizontal gene transfer of antibiotic resistance genes.</title>
        <authorList>
            <person name="Diorio-Toth L."/>
        </authorList>
    </citation>
    <scope>NUCLEOTIDE SEQUENCE</scope>
    <source>
        <strain evidence="3">GD04147</strain>
    </source>
</reference>
<evidence type="ECO:0000259" key="2">
    <source>
        <dbReference type="Pfam" id="PF03432"/>
    </source>
</evidence>
<dbReference type="Proteomes" id="UP001158076">
    <property type="component" value="Unassembled WGS sequence"/>
</dbReference>
<keyword evidence="1" id="KW-1133">Transmembrane helix</keyword>
<dbReference type="RefSeq" id="WP_279647908.1">
    <property type="nucleotide sequence ID" value="NZ_JAODZE010000001.1"/>
</dbReference>
<dbReference type="EMBL" id="JAODZE010000001">
    <property type="protein sequence ID" value="MDH0145131.1"/>
    <property type="molecule type" value="Genomic_DNA"/>
</dbReference>
<organism evidence="3 4">
    <name type="scientific">Stutzerimonas stutzeri</name>
    <name type="common">Pseudomonas stutzeri</name>
    <dbReference type="NCBI Taxonomy" id="316"/>
    <lineage>
        <taxon>Bacteria</taxon>
        <taxon>Pseudomonadati</taxon>
        <taxon>Pseudomonadota</taxon>
        <taxon>Gammaproteobacteria</taxon>
        <taxon>Pseudomonadales</taxon>
        <taxon>Pseudomonadaceae</taxon>
        <taxon>Stutzerimonas</taxon>
    </lineage>
</organism>
<gene>
    <name evidence="3" type="ORF">N7335_01860</name>
</gene>
<dbReference type="Pfam" id="PF03432">
    <property type="entry name" value="Relaxase"/>
    <property type="match status" value="1"/>
</dbReference>
<evidence type="ECO:0000313" key="4">
    <source>
        <dbReference type="Proteomes" id="UP001158076"/>
    </source>
</evidence>
<dbReference type="AlphaFoldDB" id="A0AA42H2M0"/>
<feature type="domain" description="MobA/VirD2-like nuclease" evidence="2">
    <location>
        <begin position="55"/>
        <end position="172"/>
    </location>
</feature>
<feature type="transmembrane region" description="Helical" evidence="1">
    <location>
        <begin position="337"/>
        <end position="355"/>
    </location>
</feature>
<evidence type="ECO:0000256" key="1">
    <source>
        <dbReference type="SAM" id="Phobius"/>
    </source>
</evidence>
<keyword evidence="1" id="KW-0472">Membrane</keyword>
<keyword evidence="1" id="KW-0812">Transmembrane</keyword>
<proteinExistence type="predicted"/>
<dbReference type="InterPro" id="IPR005094">
    <property type="entry name" value="Endonuclease_MobA/VirD2"/>
</dbReference>
<comment type="caution">
    <text evidence="3">The sequence shown here is derived from an EMBL/GenBank/DDBJ whole genome shotgun (WGS) entry which is preliminary data.</text>
</comment>